<dbReference type="InterPro" id="IPR016181">
    <property type="entry name" value="Acyl_CoA_acyltransferase"/>
</dbReference>
<keyword evidence="1" id="KW-0808">Transferase</keyword>
<dbReference type="GO" id="GO:0016747">
    <property type="term" value="F:acyltransferase activity, transferring groups other than amino-acyl groups"/>
    <property type="evidence" value="ECO:0007669"/>
    <property type="project" value="InterPro"/>
</dbReference>
<reference evidence="4" key="1">
    <citation type="journal article" date="2021" name="PeerJ">
        <title>Extensive microbial diversity within the chicken gut microbiome revealed by metagenomics and culture.</title>
        <authorList>
            <person name="Gilroy R."/>
            <person name="Ravi A."/>
            <person name="Getino M."/>
            <person name="Pursley I."/>
            <person name="Horton D.L."/>
            <person name="Alikhan N.F."/>
            <person name="Baker D."/>
            <person name="Gharbi K."/>
            <person name="Hall N."/>
            <person name="Watson M."/>
            <person name="Adriaenssens E.M."/>
            <person name="Foster-Nyarko E."/>
            <person name="Jarju S."/>
            <person name="Secka A."/>
            <person name="Antonio M."/>
            <person name="Oren A."/>
            <person name="Chaudhuri R.R."/>
            <person name="La Ragione R."/>
            <person name="Hildebrand F."/>
            <person name="Pallen M.J."/>
        </authorList>
    </citation>
    <scope>NUCLEOTIDE SEQUENCE</scope>
    <source>
        <strain evidence="4">12435</strain>
    </source>
</reference>
<feature type="domain" description="N-acetyltransferase" evidence="3">
    <location>
        <begin position="4"/>
        <end position="159"/>
    </location>
</feature>
<proteinExistence type="predicted"/>
<accession>A0A9D1Q1E8</accession>
<evidence type="ECO:0000256" key="2">
    <source>
        <dbReference type="ARBA" id="ARBA00023315"/>
    </source>
</evidence>
<evidence type="ECO:0000256" key="1">
    <source>
        <dbReference type="ARBA" id="ARBA00022679"/>
    </source>
</evidence>
<gene>
    <name evidence="4" type="ORF">H9892_03730</name>
</gene>
<organism evidence="4 5">
    <name type="scientific">Candidatus Protoclostridium stercorigallinarum</name>
    <dbReference type="NCBI Taxonomy" id="2838741"/>
    <lineage>
        <taxon>Bacteria</taxon>
        <taxon>Bacillati</taxon>
        <taxon>Bacillota</taxon>
        <taxon>Clostridia</taxon>
        <taxon>Candidatus Protoclostridium</taxon>
    </lineage>
</organism>
<evidence type="ECO:0000259" key="3">
    <source>
        <dbReference type="PROSITE" id="PS51186"/>
    </source>
</evidence>
<dbReference type="InterPro" id="IPR000182">
    <property type="entry name" value="GNAT_dom"/>
</dbReference>
<dbReference type="Pfam" id="PF00583">
    <property type="entry name" value="Acetyltransf_1"/>
    <property type="match status" value="1"/>
</dbReference>
<keyword evidence="2" id="KW-0012">Acyltransferase</keyword>
<protein>
    <submittedName>
        <fullName evidence="4">GNAT family N-acetyltransferase</fullName>
    </submittedName>
</protein>
<dbReference type="AlphaFoldDB" id="A0A9D1Q1E8"/>
<dbReference type="PROSITE" id="PS51186">
    <property type="entry name" value="GNAT"/>
    <property type="match status" value="1"/>
</dbReference>
<dbReference type="Proteomes" id="UP000823990">
    <property type="component" value="Unassembled WGS sequence"/>
</dbReference>
<dbReference type="Gene3D" id="3.40.630.30">
    <property type="match status" value="1"/>
</dbReference>
<evidence type="ECO:0000313" key="4">
    <source>
        <dbReference type="EMBL" id="HIW02428.1"/>
    </source>
</evidence>
<dbReference type="CDD" id="cd04301">
    <property type="entry name" value="NAT_SF"/>
    <property type="match status" value="1"/>
</dbReference>
<dbReference type="InterPro" id="IPR050832">
    <property type="entry name" value="Bact_Acetyltransf"/>
</dbReference>
<name>A0A9D1Q1E8_9FIRM</name>
<sequence length="159" mass="17842">MKDITVRQARETDAAAIAGLLTQVGKVHSEGRPDIYRPHITKHNERSVSAMISGGIYKLFVAESEGKVIGELICRVQERDGDAFYRPRKWLYVDDLCVGEEARGSEAAPLLMGAAENYARDLGCAAVELNCWAFNKRAARFYEKAGYVPQRTEYEKKIK</sequence>
<dbReference type="PANTHER" id="PTHR43877">
    <property type="entry name" value="AMINOALKYLPHOSPHONATE N-ACETYLTRANSFERASE-RELATED-RELATED"/>
    <property type="match status" value="1"/>
</dbReference>
<dbReference type="SUPFAM" id="SSF55729">
    <property type="entry name" value="Acyl-CoA N-acyltransferases (Nat)"/>
    <property type="match status" value="1"/>
</dbReference>
<dbReference type="EMBL" id="DXHS01000065">
    <property type="protein sequence ID" value="HIW02428.1"/>
    <property type="molecule type" value="Genomic_DNA"/>
</dbReference>
<evidence type="ECO:0000313" key="5">
    <source>
        <dbReference type="Proteomes" id="UP000823990"/>
    </source>
</evidence>
<reference evidence="4" key="2">
    <citation type="submission" date="2021-04" db="EMBL/GenBank/DDBJ databases">
        <authorList>
            <person name="Gilroy R."/>
        </authorList>
    </citation>
    <scope>NUCLEOTIDE SEQUENCE</scope>
    <source>
        <strain evidence="4">12435</strain>
    </source>
</reference>
<dbReference type="PANTHER" id="PTHR43877:SF2">
    <property type="entry name" value="AMINOALKYLPHOSPHONATE N-ACETYLTRANSFERASE-RELATED"/>
    <property type="match status" value="1"/>
</dbReference>
<comment type="caution">
    <text evidence="4">The sequence shown here is derived from an EMBL/GenBank/DDBJ whole genome shotgun (WGS) entry which is preliminary data.</text>
</comment>